<evidence type="ECO:0000313" key="2">
    <source>
        <dbReference type="EMBL" id="MEK0086038.1"/>
    </source>
</evidence>
<proteinExistence type="predicted"/>
<evidence type="ECO:0000313" key="3">
    <source>
        <dbReference type="Proteomes" id="UP001375743"/>
    </source>
</evidence>
<dbReference type="RefSeq" id="WP_418161882.1">
    <property type="nucleotide sequence ID" value="NZ_JBBLZC010000042.1"/>
</dbReference>
<dbReference type="EMBL" id="JBBLZC010000042">
    <property type="protein sequence ID" value="MEK0086038.1"/>
    <property type="molecule type" value="Genomic_DNA"/>
</dbReference>
<sequence>MPPPPLPAPARLAAACLLAALLAGVPAARAAEWTGQVRAVQEVGVTDNVALSAGKSKADLSSVSSVAGELTGRTPRTRLTLAAAADLVRYLDRSRYDSDDELLSTRILRLGRRSQLALEGSLRHDSASVDLAQRSSPTQRLDQRRLTLALAPSWTYALGRRDELVLGAGWTRRIFPDGSGSADGPYLAYDLLAFALSWNHDLTRQLMAGTALHGSYFESARQRTTFLSPLLTLRHRPAERRNLEVRAGPTLYAVETQARAAGGTLTQVQEQKLGYTVRASLGQALTPRTTLTLVAEKALEPSGDNGEIVDASRLSLRLVHELGRDWRLELAGLLQRQSGIGGATSFVDRTYVEIEPGLAWALSREAALSLRYRYRHEMFDGKDGDGADAHALILRLGYDLPLPRRGG</sequence>
<accession>A0ABU8XXU9</accession>
<name>A0ABU8XXU9_9PROT</name>
<feature type="chain" id="PRO_5045884754" description="Beta-barrel porin 2" evidence="1">
    <location>
        <begin position="31"/>
        <end position="407"/>
    </location>
</feature>
<evidence type="ECO:0000256" key="1">
    <source>
        <dbReference type="SAM" id="SignalP"/>
    </source>
</evidence>
<protein>
    <recommendedName>
        <fullName evidence="4">Beta-barrel porin 2</fullName>
    </recommendedName>
</protein>
<organism evidence="2 3">
    <name type="scientific">Benzoatithermus flavus</name>
    <dbReference type="NCBI Taxonomy" id="3108223"/>
    <lineage>
        <taxon>Bacteria</taxon>
        <taxon>Pseudomonadati</taxon>
        <taxon>Pseudomonadota</taxon>
        <taxon>Alphaproteobacteria</taxon>
        <taxon>Geminicoccales</taxon>
        <taxon>Geminicoccaceae</taxon>
        <taxon>Benzoatithermus</taxon>
    </lineage>
</organism>
<comment type="caution">
    <text evidence="2">The sequence shown here is derived from an EMBL/GenBank/DDBJ whole genome shotgun (WGS) entry which is preliminary data.</text>
</comment>
<keyword evidence="3" id="KW-1185">Reference proteome</keyword>
<keyword evidence="1" id="KW-0732">Signal</keyword>
<gene>
    <name evidence="2" type="ORF">U1T56_23015</name>
</gene>
<evidence type="ECO:0008006" key="4">
    <source>
        <dbReference type="Google" id="ProtNLM"/>
    </source>
</evidence>
<feature type="signal peptide" evidence="1">
    <location>
        <begin position="1"/>
        <end position="30"/>
    </location>
</feature>
<reference evidence="2 3" key="1">
    <citation type="submission" date="2024-01" db="EMBL/GenBank/DDBJ databases">
        <title>Multi-omics insights into the function and evolution of sodium benzoate biodegradation pathways in Benzoatithermus flavus gen. nov., sp. nov. from hot spring.</title>
        <authorList>
            <person name="Hu C.-J."/>
            <person name="Li W.-J."/>
        </authorList>
    </citation>
    <scope>NUCLEOTIDE SEQUENCE [LARGE SCALE GENOMIC DNA]</scope>
    <source>
        <strain evidence="2 3">SYSU G07066</strain>
    </source>
</reference>
<dbReference type="Proteomes" id="UP001375743">
    <property type="component" value="Unassembled WGS sequence"/>
</dbReference>